<evidence type="ECO:0000313" key="4">
    <source>
        <dbReference type="Proteomes" id="UP001596037"/>
    </source>
</evidence>
<evidence type="ECO:0000313" key="3">
    <source>
        <dbReference type="EMBL" id="MFC5496205.1"/>
    </source>
</evidence>
<dbReference type="Pfam" id="PF05656">
    <property type="entry name" value="DUF805"/>
    <property type="match status" value="1"/>
</dbReference>
<dbReference type="InterPro" id="IPR008523">
    <property type="entry name" value="DUF805"/>
</dbReference>
<feature type="transmembrane region" description="Helical" evidence="2">
    <location>
        <begin position="51"/>
        <end position="69"/>
    </location>
</feature>
<feature type="transmembrane region" description="Helical" evidence="2">
    <location>
        <begin position="75"/>
        <end position="96"/>
    </location>
</feature>
<keyword evidence="2" id="KW-0812">Transmembrane</keyword>
<dbReference type="PANTHER" id="PTHR34980:SF2">
    <property type="entry name" value="INNER MEMBRANE PROTEIN YHAH-RELATED"/>
    <property type="match status" value="1"/>
</dbReference>
<feature type="transmembrane region" description="Helical" evidence="2">
    <location>
        <begin position="27"/>
        <end position="44"/>
    </location>
</feature>
<comment type="caution">
    <text evidence="3">The sequence shown here is derived from an EMBL/GenBank/DDBJ whole genome shotgun (WGS) entry which is preliminary data.</text>
</comment>
<feature type="region of interest" description="Disordered" evidence="1">
    <location>
        <begin position="101"/>
        <end position="124"/>
    </location>
</feature>
<dbReference type="PANTHER" id="PTHR34980">
    <property type="entry name" value="INNER MEMBRANE PROTEIN-RELATED-RELATED"/>
    <property type="match status" value="1"/>
</dbReference>
<keyword evidence="4" id="KW-1185">Reference proteome</keyword>
<sequence>MDEIQKSVKTCLNKYADFNGRAARPEFWWFVLFWIVVLAVTGLVSKYLYAIAALALVVPGLAVGARRLHDTGKSGWYQLIGLIPLVGGLVVLYLMAQQGEPAANRWGSPPDTAPMSSAVAPGQQ</sequence>
<protein>
    <submittedName>
        <fullName evidence="3">DUF805 domain-containing protein</fullName>
    </submittedName>
</protein>
<dbReference type="RefSeq" id="WP_376848234.1">
    <property type="nucleotide sequence ID" value="NZ_JBHSMF010000002.1"/>
</dbReference>
<name>A0ABW0N6A1_9BURK</name>
<keyword evidence="2" id="KW-0472">Membrane</keyword>
<keyword evidence="2" id="KW-1133">Transmembrane helix</keyword>
<reference evidence="4" key="1">
    <citation type="journal article" date="2019" name="Int. J. Syst. Evol. Microbiol.">
        <title>The Global Catalogue of Microorganisms (GCM) 10K type strain sequencing project: providing services to taxonomists for standard genome sequencing and annotation.</title>
        <authorList>
            <consortium name="The Broad Institute Genomics Platform"/>
            <consortium name="The Broad Institute Genome Sequencing Center for Infectious Disease"/>
            <person name="Wu L."/>
            <person name="Ma J."/>
        </authorList>
    </citation>
    <scope>NUCLEOTIDE SEQUENCE [LARGE SCALE GENOMIC DNA]</scope>
    <source>
        <strain evidence="4">CCUG 57401</strain>
    </source>
</reference>
<gene>
    <name evidence="3" type="ORF">ACFPOE_01545</name>
</gene>
<dbReference type="EMBL" id="JBHSMF010000002">
    <property type="protein sequence ID" value="MFC5496205.1"/>
    <property type="molecule type" value="Genomic_DNA"/>
</dbReference>
<evidence type="ECO:0000256" key="2">
    <source>
        <dbReference type="SAM" id="Phobius"/>
    </source>
</evidence>
<proteinExistence type="predicted"/>
<organism evidence="3 4">
    <name type="scientific">Caenimonas terrae</name>
    <dbReference type="NCBI Taxonomy" id="696074"/>
    <lineage>
        <taxon>Bacteria</taxon>
        <taxon>Pseudomonadati</taxon>
        <taxon>Pseudomonadota</taxon>
        <taxon>Betaproteobacteria</taxon>
        <taxon>Burkholderiales</taxon>
        <taxon>Comamonadaceae</taxon>
        <taxon>Caenimonas</taxon>
    </lineage>
</organism>
<dbReference type="Proteomes" id="UP001596037">
    <property type="component" value="Unassembled WGS sequence"/>
</dbReference>
<accession>A0ABW0N6A1</accession>
<evidence type="ECO:0000256" key="1">
    <source>
        <dbReference type="SAM" id="MobiDB-lite"/>
    </source>
</evidence>